<evidence type="ECO:0000259" key="4">
    <source>
        <dbReference type="Pfam" id="PF03328"/>
    </source>
</evidence>
<dbReference type="GO" id="GO:0046872">
    <property type="term" value="F:metal ion binding"/>
    <property type="evidence" value="ECO:0007669"/>
    <property type="project" value="UniProtKB-KW"/>
</dbReference>
<dbReference type="InterPro" id="IPR040442">
    <property type="entry name" value="Pyrv_kinase-like_dom_sf"/>
</dbReference>
<dbReference type="Pfam" id="PF03328">
    <property type="entry name" value="HpcH_HpaI"/>
    <property type="match status" value="1"/>
</dbReference>
<evidence type="ECO:0000313" key="5">
    <source>
        <dbReference type="EMBL" id="SEJ50312.1"/>
    </source>
</evidence>
<evidence type="ECO:0000313" key="6">
    <source>
        <dbReference type="Proteomes" id="UP000182932"/>
    </source>
</evidence>
<keyword evidence="6" id="KW-1185">Reference proteome</keyword>
<dbReference type="PANTHER" id="PTHR30502:SF0">
    <property type="entry name" value="PHOSPHOENOLPYRUVATE CARBOXYLASE FAMILY PROTEIN"/>
    <property type="match status" value="1"/>
</dbReference>
<gene>
    <name evidence="5" type="ORF">SAMN04487940_106198</name>
</gene>
<evidence type="ECO:0000256" key="3">
    <source>
        <dbReference type="ARBA" id="ARBA00023239"/>
    </source>
</evidence>
<dbReference type="InterPro" id="IPR005000">
    <property type="entry name" value="Aldolase/citrate-lyase_domain"/>
</dbReference>
<protein>
    <submittedName>
        <fullName evidence="5">4-hydroxy-2-oxoheptanedioate aldolase</fullName>
    </submittedName>
</protein>
<dbReference type="GeneID" id="80818454"/>
<evidence type="ECO:0000256" key="2">
    <source>
        <dbReference type="ARBA" id="ARBA00022723"/>
    </source>
</evidence>
<dbReference type="GO" id="GO:0016832">
    <property type="term" value="F:aldehyde-lyase activity"/>
    <property type="evidence" value="ECO:0007669"/>
    <property type="project" value="TreeGrafter"/>
</dbReference>
<feature type="domain" description="HpcH/HpaI aldolase/citrate lyase" evidence="4">
    <location>
        <begin position="26"/>
        <end position="250"/>
    </location>
</feature>
<sequence>MTDTLPRTLKKGRIFKQKLAEGRAVSGAWSTLGSPEVACLMARAGLDYLLVDLEHGRGGIDGLAAQVQALAGFDTAVMVRLPDHDTSSVKRCLDAGANCLLVPQVDNAEMAARVLEAALFPGAGRRGVAVGAIQAADWGYAADSYYTHANDALTVLMQIESPEAVANLDAILALSRLDGLFVGPNDLSATMGLFRQFEAPAFREAFDKVFDSTLAAGKVFGALPAPGLALEALVQRGAQVVPGGSDQTMLRGGAQALVAGLKAAGGAA</sequence>
<keyword evidence="3" id="KW-0456">Lyase</keyword>
<dbReference type="InterPro" id="IPR015813">
    <property type="entry name" value="Pyrv/PenolPyrv_kinase-like_dom"/>
</dbReference>
<dbReference type="GO" id="GO:0005737">
    <property type="term" value="C:cytoplasm"/>
    <property type="evidence" value="ECO:0007669"/>
    <property type="project" value="TreeGrafter"/>
</dbReference>
<dbReference type="RefSeq" id="WP_074836585.1">
    <property type="nucleotide sequence ID" value="NZ_FNYY01000006.1"/>
</dbReference>
<name>A0A975ZNH3_9RHOB</name>
<proteinExistence type="inferred from homology"/>
<dbReference type="Proteomes" id="UP000182932">
    <property type="component" value="Unassembled WGS sequence"/>
</dbReference>
<dbReference type="SUPFAM" id="SSF51621">
    <property type="entry name" value="Phosphoenolpyruvate/pyruvate domain"/>
    <property type="match status" value="1"/>
</dbReference>
<accession>A0A975ZNH3</accession>
<reference evidence="5 6" key="1">
    <citation type="submission" date="2016-10" db="EMBL/GenBank/DDBJ databases">
        <authorList>
            <person name="Varghese N."/>
            <person name="Submissions S."/>
        </authorList>
    </citation>
    <scope>NUCLEOTIDE SEQUENCE [LARGE SCALE GENOMIC DNA]</scope>
    <source>
        <strain evidence="5 6">FF3</strain>
    </source>
</reference>
<dbReference type="PANTHER" id="PTHR30502">
    <property type="entry name" value="2-KETO-3-DEOXY-L-RHAMNONATE ALDOLASE"/>
    <property type="match status" value="1"/>
</dbReference>
<dbReference type="AlphaFoldDB" id="A0A975ZNH3"/>
<organism evidence="5 6">
    <name type="scientific">Marinovum algicola</name>
    <dbReference type="NCBI Taxonomy" id="42444"/>
    <lineage>
        <taxon>Bacteria</taxon>
        <taxon>Pseudomonadati</taxon>
        <taxon>Pseudomonadota</taxon>
        <taxon>Alphaproteobacteria</taxon>
        <taxon>Rhodobacterales</taxon>
        <taxon>Roseobacteraceae</taxon>
        <taxon>Marinovum</taxon>
    </lineage>
</organism>
<dbReference type="EMBL" id="FNYY01000006">
    <property type="protein sequence ID" value="SEJ50312.1"/>
    <property type="molecule type" value="Genomic_DNA"/>
</dbReference>
<keyword evidence="2" id="KW-0479">Metal-binding</keyword>
<evidence type="ECO:0000256" key="1">
    <source>
        <dbReference type="ARBA" id="ARBA00005568"/>
    </source>
</evidence>
<dbReference type="InterPro" id="IPR050251">
    <property type="entry name" value="HpcH-HpaI_aldolase"/>
</dbReference>
<comment type="caution">
    <text evidence="5">The sequence shown here is derived from an EMBL/GenBank/DDBJ whole genome shotgun (WGS) entry which is preliminary data.</text>
</comment>
<dbReference type="Gene3D" id="3.20.20.60">
    <property type="entry name" value="Phosphoenolpyruvate-binding domains"/>
    <property type="match status" value="1"/>
</dbReference>
<comment type="similarity">
    <text evidence="1">Belongs to the HpcH/HpaI aldolase family.</text>
</comment>